<evidence type="ECO:0000313" key="3">
    <source>
        <dbReference type="Proteomes" id="UP000075243"/>
    </source>
</evidence>
<feature type="domain" description="Aminotransferase-like plant mobile" evidence="1">
    <location>
        <begin position="62"/>
        <end position="183"/>
    </location>
</feature>
<organism evidence="2 3">
    <name type="scientific">Cajanus cajan</name>
    <name type="common">Pigeon pea</name>
    <name type="synonym">Cajanus indicus</name>
    <dbReference type="NCBI Taxonomy" id="3821"/>
    <lineage>
        <taxon>Eukaryota</taxon>
        <taxon>Viridiplantae</taxon>
        <taxon>Streptophyta</taxon>
        <taxon>Embryophyta</taxon>
        <taxon>Tracheophyta</taxon>
        <taxon>Spermatophyta</taxon>
        <taxon>Magnoliopsida</taxon>
        <taxon>eudicotyledons</taxon>
        <taxon>Gunneridae</taxon>
        <taxon>Pentapetalae</taxon>
        <taxon>rosids</taxon>
        <taxon>fabids</taxon>
        <taxon>Fabales</taxon>
        <taxon>Fabaceae</taxon>
        <taxon>Papilionoideae</taxon>
        <taxon>50 kb inversion clade</taxon>
        <taxon>NPAAA clade</taxon>
        <taxon>indigoferoid/millettioid clade</taxon>
        <taxon>Phaseoleae</taxon>
        <taxon>Cajanus</taxon>
    </lineage>
</organism>
<feature type="non-terminal residue" evidence="2">
    <location>
        <position position="1"/>
    </location>
</feature>
<dbReference type="Gramene" id="C.cajan_34803.t">
    <property type="protein sequence ID" value="C.cajan_34803.t"/>
    <property type="gene ID" value="C.cajan_34803"/>
</dbReference>
<evidence type="ECO:0000259" key="1">
    <source>
        <dbReference type="Pfam" id="PF10536"/>
    </source>
</evidence>
<accession>A0A151REK2</accession>
<sequence>LLKLQPCHVPKHIWNGAEDRVLKVRKAIKSELHDGAIPNEIIFYKTLGREIKNFRVAKIIRSFTPSNMLSGGRLKMNWIDSYFYDISKHLHSQEQLEHFTIVFILRIIDDFLFVDHLGTYVPLRYLAMLADLDYCGHMSWRSAVLANMYRELCVSTNYDHREIGGACTLLQVWAWYQFLIVAPPHPTLCY</sequence>
<proteinExistence type="predicted"/>
<dbReference type="PANTHER" id="PTHR46033:SF8">
    <property type="entry name" value="PROTEIN MAINTENANCE OF MERISTEMS-LIKE"/>
    <property type="match status" value="1"/>
</dbReference>
<dbReference type="InterPro" id="IPR019557">
    <property type="entry name" value="AminoTfrase-like_pln_mobile"/>
</dbReference>
<reference evidence="2" key="1">
    <citation type="journal article" date="2012" name="Nat. Biotechnol.">
        <title>Draft genome sequence of pigeonpea (Cajanus cajan), an orphan legume crop of resource-poor farmers.</title>
        <authorList>
            <person name="Varshney R.K."/>
            <person name="Chen W."/>
            <person name="Li Y."/>
            <person name="Bharti A.K."/>
            <person name="Saxena R.K."/>
            <person name="Schlueter J.A."/>
            <person name="Donoghue M.T."/>
            <person name="Azam S."/>
            <person name="Fan G."/>
            <person name="Whaley A.M."/>
            <person name="Farmer A.D."/>
            <person name="Sheridan J."/>
            <person name="Iwata A."/>
            <person name="Tuteja R."/>
            <person name="Penmetsa R.V."/>
            <person name="Wu W."/>
            <person name="Upadhyaya H.D."/>
            <person name="Yang S.P."/>
            <person name="Shah T."/>
            <person name="Saxena K.B."/>
            <person name="Michael T."/>
            <person name="McCombie W.R."/>
            <person name="Yang B."/>
            <person name="Zhang G."/>
            <person name="Yang H."/>
            <person name="Wang J."/>
            <person name="Spillane C."/>
            <person name="Cook D.R."/>
            <person name="May G.D."/>
            <person name="Xu X."/>
            <person name="Jackson S.A."/>
        </authorList>
    </citation>
    <scope>NUCLEOTIDE SEQUENCE [LARGE SCALE GENOMIC DNA]</scope>
</reference>
<keyword evidence="3" id="KW-1185">Reference proteome</keyword>
<dbReference type="Pfam" id="PF10536">
    <property type="entry name" value="PMD"/>
    <property type="match status" value="1"/>
</dbReference>
<dbReference type="EMBL" id="KQ483800">
    <property type="protein sequence ID" value="KYP40986.1"/>
    <property type="molecule type" value="Genomic_DNA"/>
</dbReference>
<evidence type="ECO:0000313" key="2">
    <source>
        <dbReference type="EMBL" id="KYP40986.1"/>
    </source>
</evidence>
<protein>
    <submittedName>
        <fullName evidence="2">Serine/threonine protein phosphatase 7 long form isogeny</fullName>
    </submittedName>
</protein>
<dbReference type="PANTHER" id="PTHR46033">
    <property type="entry name" value="PROTEIN MAIN-LIKE 2"/>
    <property type="match status" value="1"/>
</dbReference>
<dbReference type="GO" id="GO:0010073">
    <property type="term" value="P:meristem maintenance"/>
    <property type="evidence" value="ECO:0007669"/>
    <property type="project" value="InterPro"/>
</dbReference>
<dbReference type="Proteomes" id="UP000075243">
    <property type="component" value="Unassembled WGS sequence"/>
</dbReference>
<gene>
    <name evidence="2" type="ORF">KK1_037635</name>
</gene>
<dbReference type="InterPro" id="IPR044824">
    <property type="entry name" value="MAIN-like"/>
</dbReference>
<name>A0A151REK2_CAJCA</name>
<dbReference type="AlphaFoldDB" id="A0A151REK2"/>